<feature type="transmembrane region" description="Helical" evidence="1">
    <location>
        <begin position="290"/>
        <end position="307"/>
    </location>
</feature>
<dbReference type="OrthoDB" id="9180256at2"/>
<reference evidence="2 3" key="1">
    <citation type="submission" date="2019-02" db="EMBL/GenBank/DDBJ databases">
        <title>Draft genome sequences of novel Actinobacteria.</title>
        <authorList>
            <person name="Sahin N."/>
            <person name="Ay H."/>
            <person name="Saygin H."/>
        </authorList>
    </citation>
    <scope>NUCLEOTIDE SEQUENCE [LARGE SCALE GENOMIC DNA]</scope>
    <source>
        <strain evidence="2 3">16K104</strain>
    </source>
</reference>
<dbReference type="InterPro" id="IPR011701">
    <property type="entry name" value="MFS"/>
</dbReference>
<keyword evidence="1" id="KW-1133">Transmembrane helix</keyword>
<comment type="caution">
    <text evidence="2">The sequence shown here is derived from an EMBL/GenBank/DDBJ whole genome shotgun (WGS) entry which is preliminary data.</text>
</comment>
<dbReference type="PANTHER" id="PTHR23542:SF1">
    <property type="entry name" value="MAJOR FACILITATOR SUPERFAMILY (MFS) PROFILE DOMAIN-CONTAINING PROTEIN"/>
    <property type="match status" value="1"/>
</dbReference>
<dbReference type="Proteomes" id="UP000295172">
    <property type="component" value="Unassembled WGS sequence"/>
</dbReference>
<dbReference type="SUPFAM" id="SSF103473">
    <property type="entry name" value="MFS general substrate transporter"/>
    <property type="match status" value="1"/>
</dbReference>
<feature type="transmembrane region" description="Helical" evidence="1">
    <location>
        <begin position="260"/>
        <end position="278"/>
    </location>
</feature>
<feature type="transmembrane region" description="Helical" evidence="1">
    <location>
        <begin position="347"/>
        <end position="370"/>
    </location>
</feature>
<gene>
    <name evidence="2" type="ORF">E1218_23290</name>
</gene>
<dbReference type="EMBL" id="SMKR01000109">
    <property type="protein sequence ID" value="TDD19902.1"/>
    <property type="molecule type" value="Genomic_DNA"/>
</dbReference>
<dbReference type="PANTHER" id="PTHR23542">
    <property type="match status" value="1"/>
</dbReference>
<evidence type="ECO:0000256" key="1">
    <source>
        <dbReference type="SAM" id="Phobius"/>
    </source>
</evidence>
<feature type="transmembrane region" description="Helical" evidence="1">
    <location>
        <begin position="220"/>
        <end position="240"/>
    </location>
</feature>
<feature type="transmembrane region" description="Helical" evidence="1">
    <location>
        <begin position="313"/>
        <end position="335"/>
    </location>
</feature>
<keyword evidence="1" id="KW-0812">Transmembrane</keyword>
<feature type="transmembrane region" description="Helical" evidence="1">
    <location>
        <begin position="27"/>
        <end position="50"/>
    </location>
</feature>
<protein>
    <submittedName>
        <fullName evidence="2">MFS transporter</fullName>
    </submittedName>
</protein>
<dbReference type="InterPro" id="IPR036259">
    <property type="entry name" value="MFS_trans_sf"/>
</dbReference>
<sequence length="401" mass="40758">MPALTGRISAPRTNYAVVLRTPGAWKFYLAAAPARIGLAMTSLGIVWLVHGSTGSYAAAGSVTGGFAVAEALAGPQVARLIDRFGQTRMLPLTLIAHAAAVALLIGVTVSHAPLWTLITMGVLAGASIPQVGAQTGARWSQVLRGSPLLSSAFALEALGVGLAFMVGPALIGTVSSMASPVIGTVLATILVLVGGFSLAVQRSTAPPPAKRDHTKRPDRLLRKAFLALVGTNIGIGIFFGSMQVSVTAYAVERGTPALAGPLYSVTSLVGLVAGFVYGARRWRPPARSQFVLVLAALTISTIPLLAVETPLAMGIALAVPGLAIAPFQTLSAVLAESEVEPAVLTQAFTWLNSGSAAGIAAGAAFAGRVVDTHAAHYGFGVALAATLVATAMAAVMKVSGR</sequence>
<accession>A0A4R4WLG1</accession>
<feature type="transmembrane region" description="Helical" evidence="1">
    <location>
        <begin position="177"/>
        <end position="200"/>
    </location>
</feature>
<evidence type="ECO:0000313" key="3">
    <source>
        <dbReference type="Proteomes" id="UP000295172"/>
    </source>
</evidence>
<dbReference type="Gene3D" id="1.20.1250.20">
    <property type="entry name" value="MFS general substrate transporter like domains"/>
    <property type="match status" value="2"/>
</dbReference>
<proteinExistence type="predicted"/>
<dbReference type="RefSeq" id="WP_132323588.1">
    <property type="nucleotide sequence ID" value="NZ_SMKR01000109.1"/>
</dbReference>
<dbReference type="Pfam" id="PF07690">
    <property type="entry name" value="MFS_1"/>
    <property type="match status" value="1"/>
</dbReference>
<feature type="transmembrane region" description="Helical" evidence="1">
    <location>
        <begin position="148"/>
        <end position="171"/>
    </location>
</feature>
<evidence type="ECO:0000313" key="2">
    <source>
        <dbReference type="EMBL" id="TDD19902.1"/>
    </source>
</evidence>
<dbReference type="AlphaFoldDB" id="A0A4R4WLG1"/>
<organism evidence="2 3">
    <name type="scientific">Kribbella turkmenica</name>
    <dbReference type="NCBI Taxonomy" id="2530375"/>
    <lineage>
        <taxon>Bacteria</taxon>
        <taxon>Bacillati</taxon>
        <taxon>Actinomycetota</taxon>
        <taxon>Actinomycetes</taxon>
        <taxon>Propionibacteriales</taxon>
        <taxon>Kribbellaceae</taxon>
        <taxon>Kribbella</taxon>
    </lineage>
</organism>
<feature type="transmembrane region" description="Helical" evidence="1">
    <location>
        <begin position="56"/>
        <end position="78"/>
    </location>
</feature>
<dbReference type="GO" id="GO:0022857">
    <property type="term" value="F:transmembrane transporter activity"/>
    <property type="evidence" value="ECO:0007669"/>
    <property type="project" value="InterPro"/>
</dbReference>
<feature type="transmembrane region" description="Helical" evidence="1">
    <location>
        <begin position="376"/>
        <end position="396"/>
    </location>
</feature>
<feature type="transmembrane region" description="Helical" evidence="1">
    <location>
        <begin position="90"/>
        <end position="109"/>
    </location>
</feature>
<keyword evidence="1" id="KW-0472">Membrane</keyword>
<name>A0A4R4WLG1_9ACTN</name>
<keyword evidence="3" id="KW-1185">Reference proteome</keyword>